<dbReference type="InterPro" id="IPR003661">
    <property type="entry name" value="HisK_dim/P_dom"/>
</dbReference>
<dbReference type="InterPro" id="IPR003018">
    <property type="entry name" value="GAF"/>
</dbReference>
<dbReference type="Pfam" id="PF13185">
    <property type="entry name" value="GAF_2"/>
    <property type="match status" value="1"/>
</dbReference>
<dbReference type="InterPro" id="IPR003594">
    <property type="entry name" value="HATPase_dom"/>
</dbReference>
<dbReference type="CDD" id="cd00082">
    <property type="entry name" value="HisKA"/>
    <property type="match status" value="1"/>
</dbReference>
<organism evidence="6 7">
    <name type="scientific">Roseovarius lutimaris</name>
    <dbReference type="NCBI Taxonomy" id="1005928"/>
    <lineage>
        <taxon>Bacteria</taxon>
        <taxon>Pseudomonadati</taxon>
        <taxon>Pseudomonadota</taxon>
        <taxon>Alphaproteobacteria</taxon>
        <taxon>Rhodobacterales</taxon>
        <taxon>Roseobacteraceae</taxon>
        <taxon>Roseovarius</taxon>
    </lineage>
</organism>
<dbReference type="InterPro" id="IPR029016">
    <property type="entry name" value="GAF-like_dom_sf"/>
</dbReference>
<evidence type="ECO:0000256" key="1">
    <source>
        <dbReference type="ARBA" id="ARBA00000085"/>
    </source>
</evidence>
<dbReference type="Gene3D" id="1.10.287.130">
    <property type="match status" value="1"/>
</dbReference>
<reference evidence="7" key="1">
    <citation type="submission" date="2016-10" db="EMBL/GenBank/DDBJ databases">
        <authorList>
            <person name="Varghese N."/>
            <person name="Submissions S."/>
        </authorList>
    </citation>
    <scope>NUCLEOTIDE SEQUENCE [LARGE SCALE GENOMIC DNA]</scope>
    <source>
        <strain evidence="7">DSM 28463</strain>
    </source>
</reference>
<keyword evidence="3" id="KW-0597">Phosphoprotein</keyword>
<dbReference type="PROSITE" id="PS50109">
    <property type="entry name" value="HIS_KIN"/>
    <property type="match status" value="1"/>
</dbReference>
<name>A0A1I4ZD04_9RHOB</name>
<dbReference type="GO" id="GO:0000155">
    <property type="term" value="F:phosphorelay sensor kinase activity"/>
    <property type="evidence" value="ECO:0007669"/>
    <property type="project" value="InterPro"/>
</dbReference>
<dbReference type="InterPro" id="IPR005467">
    <property type="entry name" value="His_kinase_dom"/>
</dbReference>
<dbReference type="Gene3D" id="3.30.450.40">
    <property type="match status" value="1"/>
</dbReference>
<proteinExistence type="predicted"/>
<evidence type="ECO:0000256" key="4">
    <source>
        <dbReference type="SAM" id="Coils"/>
    </source>
</evidence>
<dbReference type="RefSeq" id="WP_177193773.1">
    <property type="nucleotide sequence ID" value="NZ_FOVP01000003.1"/>
</dbReference>
<dbReference type="SMART" id="SM00388">
    <property type="entry name" value="HisKA"/>
    <property type="match status" value="1"/>
</dbReference>
<evidence type="ECO:0000313" key="7">
    <source>
        <dbReference type="Proteomes" id="UP000198599"/>
    </source>
</evidence>
<feature type="coiled-coil region" evidence="4">
    <location>
        <begin position="176"/>
        <end position="216"/>
    </location>
</feature>
<dbReference type="SMART" id="SM00065">
    <property type="entry name" value="GAF"/>
    <property type="match status" value="1"/>
</dbReference>
<evidence type="ECO:0000259" key="5">
    <source>
        <dbReference type="PROSITE" id="PS50109"/>
    </source>
</evidence>
<gene>
    <name evidence="6" type="ORF">SAMN04487859_103104</name>
</gene>
<dbReference type="PANTHER" id="PTHR43065:SF49">
    <property type="entry name" value="HISTIDINE KINASE"/>
    <property type="match status" value="1"/>
</dbReference>
<dbReference type="Gene3D" id="3.30.565.10">
    <property type="entry name" value="Histidine kinase-like ATPase, C-terminal domain"/>
    <property type="match status" value="1"/>
</dbReference>
<keyword evidence="6" id="KW-0808">Transferase</keyword>
<accession>A0A1I4ZD04</accession>
<dbReference type="SUPFAM" id="SSF55781">
    <property type="entry name" value="GAF domain-like"/>
    <property type="match status" value="1"/>
</dbReference>
<dbReference type="EC" id="2.7.13.3" evidence="2"/>
<dbReference type="InterPro" id="IPR036890">
    <property type="entry name" value="HATPase_C_sf"/>
</dbReference>
<keyword evidence="6" id="KW-0418">Kinase</keyword>
<dbReference type="SUPFAM" id="SSF55874">
    <property type="entry name" value="ATPase domain of HSP90 chaperone/DNA topoisomerase II/histidine kinase"/>
    <property type="match status" value="1"/>
</dbReference>
<dbReference type="InterPro" id="IPR004358">
    <property type="entry name" value="Sig_transdc_His_kin-like_C"/>
</dbReference>
<comment type="catalytic activity">
    <reaction evidence="1">
        <text>ATP + protein L-histidine = ADP + protein N-phospho-L-histidine.</text>
        <dbReference type="EC" id="2.7.13.3"/>
    </reaction>
</comment>
<feature type="domain" description="Histidine kinase" evidence="5">
    <location>
        <begin position="225"/>
        <end position="446"/>
    </location>
</feature>
<dbReference type="InterPro" id="IPR036097">
    <property type="entry name" value="HisK_dim/P_sf"/>
</dbReference>
<dbReference type="EMBL" id="FOVP01000003">
    <property type="protein sequence ID" value="SFN47780.1"/>
    <property type="molecule type" value="Genomic_DNA"/>
</dbReference>
<dbReference type="Pfam" id="PF00512">
    <property type="entry name" value="HisKA"/>
    <property type="match status" value="1"/>
</dbReference>
<dbReference type="Pfam" id="PF02518">
    <property type="entry name" value="HATPase_c"/>
    <property type="match status" value="1"/>
</dbReference>
<dbReference type="SMART" id="SM00387">
    <property type="entry name" value="HATPase_c"/>
    <property type="match status" value="1"/>
</dbReference>
<sequence length="457" mass="49977">MFRSAPAHSAQQQQLDEAATLRILNAFAVDLIAIPSVEDLFWYVAQNVVGQLRFVDCVIYQANHDQTELTQVAALGDKNPYGRNIINPLKIPFGQGITGQVAQSREAVIVDDLLKDQNYIPDTHPARSEICVPLVSGGRVVGVIDSEHPSPGAFGEAELEVLTTVAAMASAKIELLAEAERSKQRYQDLVKSHAQLSEETNNRKALEAKLFEARKLEAIGRLTGWFAHDFNNLLTVISGNLELLEGDITQPLSLSCLNDARTAAGRGAKLIRDMLAFSQRTRLEPQICDLNALVNATCERSKDILTQPVELRLTQDPWMVHVDPKVAENALVNLVLNAQEAMPDGGRLEISTENVRHGFSDNQALATRLTPGRYVCLSVRDEGEGIPEERLQQIFDPFYTSRAVGAGTGLGLSMVFGFMQQSGGAVEVQSKVGVGSTFRLYFPAATSNENDLLTKNP</sequence>
<evidence type="ECO:0000313" key="6">
    <source>
        <dbReference type="EMBL" id="SFN47780.1"/>
    </source>
</evidence>
<evidence type="ECO:0000256" key="2">
    <source>
        <dbReference type="ARBA" id="ARBA00012438"/>
    </source>
</evidence>
<dbReference type="Proteomes" id="UP000198599">
    <property type="component" value="Unassembled WGS sequence"/>
</dbReference>
<keyword evidence="7" id="KW-1185">Reference proteome</keyword>
<dbReference type="PRINTS" id="PR00344">
    <property type="entry name" value="BCTRLSENSOR"/>
</dbReference>
<dbReference type="SUPFAM" id="SSF47384">
    <property type="entry name" value="Homodimeric domain of signal transducing histidine kinase"/>
    <property type="match status" value="1"/>
</dbReference>
<dbReference type="PANTHER" id="PTHR43065">
    <property type="entry name" value="SENSOR HISTIDINE KINASE"/>
    <property type="match status" value="1"/>
</dbReference>
<evidence type="ECO:0000256" key="3">
    <source>
        <dbReference type="ARBA" id="ARBA00022553"/>
    </source>
</evidence>
<dbReference type="STRING" id="1005928.SAMN04487859_103104"/>
<protein>
    <recommendedName>
        <fullName evidence="2">histidine kinase</fullName>
        <ecNumber evidence="2">2.7.13.3</ecNumber>
    </recommendedName>
</protein>
<dbReference type="AlphaFoldDB" id="A0A1I4ZD04"/>
<keyword evidence="4" id="KW-0175">Coiled coil</keyword>